<protein>
    <recommendedName>
        <fullName evidence="2">H-type lectin domain-containing protein</fullName>
    </recommendedName>
</protein>
<dbReference type="Proteomes" id="UP000664169">
    <property type="component" value="Unassembled WGS sequence"/>
</dbReference>
<dbReference type="EMBL" id="CAJPDQ010000033">
    <property type="protein sequence ID" value="CAF9929784.1"/>
    <property type="molecule type" value="Genomic_DNA"/>
</dbReference>
<comment type="caution">
    <text evidence="3">The sequence shown here is derived from an EMBL/GenBank/DDBJ whole genome shotgun (WGS) entry which is preliminary data.</text>
</comment>
<sequence length="291" mass="31625">MSHHDHSSKLLLCMQRFDPDNPPQLNGSFDEPPKSSPGQQPPIGAIISNSRRWEIDQNLRVGFLSDDSDFQGLVKQYCVEWSQYANVQFQFPAQGPYEITFDPGYQTTPTLVTGFNYIDIPNSNDTTLAAIVSNVTKVTNAAGMIWFETSATPGRSNFVVGDASTSTKGATTQAITFPQNSFAEPPKIVTWLNYIDETRGADRTLSVGVTDGSTTATGFTLAFNSWGNITFNMARASYIAFPASTVGVDCGIMAWNNTTGGTCTVSFPYGMFTKTPKVFVAISAFDVPLPN</sequence>
<evidence type="ECO:0000259" key="2">
    <source>
        <dbReference type="Pfam" id="PF09458"/>
    </source>
</evidence>
<dbReference type="Pfam" id="PF09458">
    <property type="entry name" value="H_lectin"/>
    <property type="match status" value="1"/>
</dbReference>
<organism evidence="3 4">
    <name type="scientific">Gomphillus americanus</name>
    <dbReference type="NCBI Taxonomy" id="1940652"/>
    <lineage>
        <taxon>Eukaryota</taxon>
        <taxon>Fungi</taxon>
        <taxon>Dikarya</taxon>
        <taxon>Ascomycota</taxon>
        <taxon>Pezizomycotina</taxon>
        <taxon>Lecanoromycetes</taxon>
        <taxon>OSLEUM clade</taxon>
        <taxon>Ostropomycetidae</taxon>
        <taxon>Ostropales</taxon>
        <taxon>Graphidaceae</taxon>
        <taxon>Gomphilloideae</taxon>
        <taxon>Gomphillus</taxon>
    </lineage>
</organism>
<dbReference type="Gene3D" id="2.60.40.2080">
    <property type="match status" value="1"/>
</dbReference>
<evidence type="ECO:0000256" key="1">
    <source>
        <dbReference type="SAM" id="MobiDB-lite"/>
    </source>
</evidence>
<feature type="domain" description="H-type lectin" evidence="2">
    <location>
        <begin position="173"/>
        <end position="241"/>
    </location>
</feature>
<dbReference type="InterPro" id="IPR019019">
    <property type="entry name" value="H-type_lectin_domain"/>
</dbReference>
<dbReference type="AlphaFoldDB" id="A0A8H3IWJ0"/>
<reference evidence="3" key="1">
    <citation type="submission" date="2021-03" db="EMBL/GenBank/DDBJ databases">
        <authorList>
            <person name="Tagirdzhanova G."/>
        </authorList>
    </citation>
    <scope>NUCLEOTIDE SEQUENCE</scope>
</reference>
<dbReference type="GO" id="GO:0007155">
    <property type="term" value="P:cell adhesion"/>
    <property type="evidence" value="ECO:0007669"/>
    <property type="project" value="InterPro"/>
</dbReference>
<evidence type="ECO:0000313" key="3">
    <source>
        <dbReference type="EMBL" id="CAF9929784.1"/>
    </source>
</evidence>
<dbReference type="InterPro" id="IPR037221">
    <property type="entry name" value="H-type_lectin_dom_sf"/>
</dbReference>
<gene>
    <name evidence="3" type="ORF">GOMPHAMPRED_005491</name>
</gene>
<keyword evidence="4" id="KW-1185">Reference proteome</keyword>
<accession>A0A8H3IWJ0</accession>
<dbReference type="SUPFAM" id="SSF141086">
    <property type="entry name" value="Agglutinin HPA-like"/>
    <property type="match status" value="2"/>
</dbReference>
<dbReference type="OrthoDB" id="291007at2759"/>
<name>A0A8H3IWJ0_9LECA</name>
<feature type="region of interest" description="Disordered" evidence="1">
    <location>
        <begin position="21"/>
        <end position="45"/>
    </location>
</feature>
<proteinExistence type="predicted"/>
<dbReference type="GO" id="GO:0030246">
    <property type="term" value="F:carbohydrate binding"/>
    <property type="evidence" value="ECO:0007669"/>
    <property type="project" value="InterPro"/>
</dbReference>
<evidence type="ECO:0000313" key="4">
    <source>
        <dbReference type="Proteomes" id="UP000664169"/>
    </source>
</evidence>